<dbReference type="Pfam" id="PF01715">
    <property type="entry name" value="IPPT"/>
    <property type="match status" value="1"/>
</dbReference>
<evidence type="ECO:0000256" key="9">
    <source>
        <dbReference type="ARBA" id="ARBA00049563"/>
    </source>
</evidence>
<evidence type="ECO:0000313" key="15">
    <source>
        <dbReference type="Proteomes" id="UP001596135"/>
    </source>
</evidence>
<comment type="catalytic activity">
    <reaction evidence="9 10 11">
        <text>adenosine(37) in tRNA + dimethylallyl diphosphate = N(6)-dimethylallyladenosine(37) in tRNA + diphosphate</text>
        <dbReference type="Rhea" id="RHEA:26482"/>
        <dbReference type="Rhea" id="RHEA-COMP:10162"/>
        <dbReference type="Rhea" id="RHEA-COMP:10375"/>
        <dbReference type="ChEBI" id="CHEBI:33019"/>
        <dbReference type="ChEBI" id="CHEBI:57623"/>
        <dbReference type="ChEBI" id="CHEBI:74411"/>
        <dbReference type="ChEBI" id="CHEBI:74415"/>
        <dbReference type="EC" id="2.5.1.75"/>
    </reaction>
</comment>
<evidence type="ECO:0000256" key="5">
    <source>
        <dbReference type="ARBA" id="ARBA00022694"/>
    </source>
</evidence>
<dbReference type="RefSeq" id="WP_379160644.1">
    <property type="nucleotide sequence ID" value="NZ_JBHSRJ010000009.1"/>
</dbReference>
<evidence type="ECO:0000256" key="8">
    <source>
        <dbReference type="ARBA" id="ARBA00022842"/>
    </source>
</evidence>
<dbReference type="PANTHER" id="PTHR11088:SF60">
    <property type="entry name" value="TRNA DIMETHYLALLYLTRANSFERASE"/>
    <property type="match status" value="1"/>
</dbReference>
<evidence type="ECO:0000256" key="7">
    <source>
        <dbReference type="ARBA" id="ARBA00022840"/>
    </source>
</evidence>
<comment type="caution">
    <text evidence="14">The sequence shown here is derived from an EMBL/GenBank/DDBJ whole genome shotgun (WGS) entry which is preliminary data.</text>
</comment>
<comment type="similarity">
    <text evidence="3 10 13">Belongs to the IPP transferase family.</text>
</comment>
<dbReference type="Proteomes" id="UP001596135">
    <property type="component" value="Unassembled WGS sequence"/>
</dbReference>
<evidence type="ECO:0000256" key="6">
    <source>
        <dbReference type="ARBA" id="ARBA00022741"/>
    </source>
</evidence>
<accession>A0ABW1LRV7</accession>
<keyword evidence="6 10" id="KW-0547">Nucleotide-binding</keyword>
<reference evidence="15" key="1">
    <citation type="journal article" date="2019" name="Int. J. Syst. Evol. Microbiol.">
        <title>The Global Catalogue of Microorganisms (GCM) 10K type strain sequencing project: providing services to taxonomists for standard genome sequencing and annotation.</title>
        <authorList>
            <consortium name="The Broad Institute Genomics Platform"/>
            <consortium name="The Broad Institute Genome Sequencing Center for Infectious Disease"/>
            <person name="Wu L."/>
            <person name="Ma J."/>
        </authorList>
    </citation>
    <scope>NUCLEOTIDE SEQUENCE [LARGE SCALE GENOMIC DNA]</scope>
    <source>
        <strain evidence="15">CCUG 54522</strain>
    </source>
</reference>
<evidence type="ECO:0000256" key="12">
    <source>
        <dbReference type="RuleBase" id="RU003784"/>
    </source>
</evidence>
<evidence type="ECO:0000313" key="14">
    <source>
        <dbReference type="EMBL" id="MFC6046149.1"/>
    </source>
</evidence>
<evidence type="ECO:0000256" key="3">
    <source>
        <dbReference type="ARBA" id="ARBA00005842"/>
    </source>
</evidence>
<organism evidence="14 15">
    <name type="scientific">Nocardioides hankookensis</name>
    <dbReference type="NCBI Taxonomy" id="443157"/>
    <lineage>
        <taxon>Bacteria</taxon>
        <taxon>Bacillati</taxon>
        <taxon>Actinomycetota</taxon>
        <taxon>Actinomycetes</taxon>
        <taxon>Propionibacteriales</taxon>
        <taxon>Nocardioidaceae</taxon>
        <taxon>Nocardioides</taxon>
    </lineage>
</organism>
<dbReference type="InterPro" id="IPR027417">
    <property type="entry name" value="P-loop_NTPase"/>
</dbReference>
<dbReference type="GO" id="GO:0052381">
    <property type="term" value="F:tRNA dimethylallyltransferase activity"/>
    <property type="evidence" value="ECO:0007669"/>
    <property type="project" value="UniProtKB-EC"/>
</dbReference>
<dbReference type="InterPro" id="IPR039657">
    <property type="entry name" value="Dimethylallyltransferase"/>
</dbReference>
<comment type="function">
    <text evidence="2 10 12">Catalyzes the transfer of a dimethylallyl group onto the adenine at position 37 in tRNAs that read codons beginning with uridine, leading to the formation of N6-(dimethylallyl)adenosine (i(6)A).</text>
</comment>
<keyword evidence="8 10" id="KW-0460">Magnesium</keyword>
<keyword evidence="7 10" id="KW-0067">ATP-binding</keyword>
<dbReference type="PANTHER" id="PTHR11088">
    <property type="entry name" value="TRNA DIMETHYLALLYLTRANSFERASE"/>
    <property type="match status" value="1"/>
</dbReference>
<evidence type="ECO:0000256" key="13">
    <source>
        <dbReference type="RuleBase" id="RU003785"/>
    </source>
</evidence>
<feature type="binding site" evidence="10">
    <location>
        <begin position="14"/>
        <end position="21"/>
    </location>
    <ligand>
        <name>ATP</name>
        <dbReference type="ChEBI" id="CHEBI:30616"/>
    </ligand>
</feature>
<keyword evidence="5 10" id="KW-0819">tRNA processing</keyword>
<comment type="subunit">
    <text evidence="10">Monomer.</text>
</comment>
<evidence type="ECO:0000256" key="2">
    <source>
        <dbReference type="ARBA" id="ARBA00003213"/>
    </source>
</evidence>
<sequence>MQPSPTVPIVAVVGATASGKTNLSLDLAERLDGEVVNTDAMQVYRGMDIGTAKLPVAERRGIPHHLLDTRDVREPSTVAEFQGWARAVVTQLRGNGRTPVLVGGSALYTRAIVDRFEFPATDDAVRTRLEAELAEVGPAAMYDRLRELDPEAAARMLVENGRRTVRALEVIELTGRPYSASLPRLEYADPHTVQIGVDIDRPTLDDRIAQRVDLMFEAGFVAEVERLLAEGLAYGRTASVAIGYREVMAHLRGEISLDEARDRTVFATRRFARRQDGWFRKDPRIAWLRYDDPELVEHALSKIGRVLEDGSPPD</sequence>
<dbReference type="EMBL" id="JBHSRJ010000009">
    <property type="protein sequence ID" value="MFC6046149.1"/>
    <property type="molecule type" value="Genomic_DNA"/>
</dbReference>
<gene>
    <name evidence="10 14" type="primary">miaA</name>
    <name evidence="14" type="ORF">ACFPYL_23900</name>
</gene>
<protein>
    <recommendedName>
        <fullName evidence="10">tRNA dimethylallyltransferase</fullName>
        <ecNumber evidence="10">2.5.1.75</ecNumber>
    </recommendedName>
    <alternativeName>
        <fullName evidence="10">Dimethylallyl diphosphate:tRNA dimethylallyltransferase</fullName>
        <shortName evidence="10">DMAPP:tRNA dimethylallyltransferase</shortName>
        <shortName evidence="10">DMATase</shortName>
    </alternativeName>
    <alternativeName>
        <fullName evidence="10">Isopentenyl-diphosphate:tRNA isopentenyltransferase</fullName>
        <shortName evidence="10">IPP transferase</shortName>
        <shortName evidence="10">IPPT</shortName>
        <shortName evidence="10">IPTase</shortName>
    </alternativeName>
</protein>
<dbReference type="Gene3D" id="3.40.50.300">
    <property type="entry name" value="P-loop containing nucleotide triphosphate hydrolases"/>
    <property type="match status" value="1"/>
</dbReference>
<name>A0ABW1LRV7_9ACTN</name>
<proteinExistence type="inferred from homology"/>
<comment type="cofactor">
    <cofactor evidence="1 10">
        <name>Mg(2+)</name>
        <dbReference type="ChEBI" id="CHEBI:18420"/>
    </cofactor>
</comment>
<dbReference type="NCBIfam" id="TIGR00174">
    <property type="entry name" value="miaA"/>
    <property type="match status" value="1"/>
</dbReference>
<feature type="site" description="Interaction with substrate tRNA" evidence="10">
    <location>
        <position position="105"/>
    </location>
</feature>
<dbReference type="EC" id="2.5.1.75" evidence="10"/>
<dbReference type="Gene3D" id="1.10.20.140">
    <property type="match status" value="1"/>
</dbReference>
<evidence type="ECO:0000256" key="4">
    <source>
        <dbReference type="ARBA" id="ARBA00022679"/>
    </source>
</evidence>
<dbReference type="HAMAP" id="MF_00185">
    <property type="entry name" value="IPP_trans"/>
    <property type="match status" value="1"/>
</dbReference>
<evidence type="ECO:0000256" key="11">
    <source>
        <dbReference type="RuleBase" id="RU003783"/>
    </source>
</evidence>
<keyword evidence="15" id="KW-1185">Reference proteome</keyword>
<evidence type="ECO:0000256" key="10">
    <source>
        <dbReference type="HAMAP-Rule" id="MF_00185"/>
    </source>
</evidence>
<evidence type="ECO:0000256" key="1">
    <source>
        <dbReference type="ARBA" id="ARBA00001946"/>
    </source>
</evidence>
<comment type="caution">
    <text evidence="10">Lacks conserved residue(s) required for the propagation of feature annotation.</text>
</comment>
<keyword evidence="4 10" id="KW-0808">Transferase</keyword>
<feature type="site" description="Interaction with substrate tRNA" evidence="10">
    <location>
        <position position="126"/>
    </location>
</feature>
<dbReference type="SUPFAM" id="SSF52540">
    <property type="entry name" value="P-loop containing nucleoside triphosphate hydrolases"/>
    <property type="match status" value="1"/>
</dbReference>
<dbReference type="InterPro" id="IPR018022">
    <property type="entry name" value="IPT"/>
</dbReference>
<feature type="binding site" evidence="10">
    <location>
        <begin position="16"/>
        <end position="21"/>
    </location>
    <ligand>
        <name>substrate</name>
    </ligand>
</feature>